<evidence type="ECO:0000313" key="4">
    <source>
        <dbReference type="Proteomes" id="UP000827549"/>
    </source>
</evidence>
<dbReference type="GO" id="GO:0003700">
    <property type="term" value="F:DNA-binding transcription factor activity"/>
    <property type="evidence" value="ECO:0007669"/>
    <property type="project" value="InterPro"/>
</dbReference>
<dbReference type="EMBL" id="CP086714">
    <property type="protein sequence ID" value="WOO77137.1"/>
    <property type="molecule type" value="Genomic_DNA"/>
</dbReference>
<reference evidence="3" key="1">
    <citation type="submission" date="2023-10" db="EMBL/GenBank/DDBJ databases">
        <authorList>
            <person name="Noh H."/>
        </authorList>
    </citation>
    <scope>NUCLEOTIDE SEQUENCE</scope>
    <source>
        <strain evidence="3">DUCC4014</strain>
    </source>
</reference>
<evidence type="ECO:0000259" key="2">
    <source>
        <dbReference type="SMART" id="SM00906"/>
    </source>
</evidence>
<dbReference type="RefSeq" id="XP_062623169.1">
    <property type="nucleotide sequence ID" value="XM_062767185.1"/>
</dbReference>
<dbReference type="Proteomes" id="UP000827549">
    <property type="component" value="Chromosome 1"/>
</dbReference>
<dbReference type="InterPro" id="IPR007219">
    <property type="entry name" value="XnlR_reg_dom"/>
</dbReference>
<keyword evidence="1" id="KW-0539">Nucleus</keyword>
<dbReference type="CDD" id="cd12148">
    <property type="entry name" value="fungal_TF_MHR"/>
    <property type="match status" value="1"/>
</dbReference>
<protein>
    <recommendedName>
        <fullName evidence="2">Xylanolytic transcriptional activator regulatory domain-containing protein</fullName>
    </recommendedName>
</protein>
<dbReference type="PANTHER" id="PTHR46910">
    <property type="entry name" value="TRANSCRIPTION FACTOR PDR1"/>
    <property type="match status" value="1"/>
</dbReference>
<dbReference type="GO" id="GO:0008270">
    <property type="term" value="F:zinc ion binding"/>
    <property type="evidence" value="ECO:0007669"/>
    <property type="project" value="InterPro"/>
</dbReference>
<gene>
    <name evidence="3" type="ORF">LOC62_01G000728</name>
</gene>
<evidence type="ECO:0000313" key="3">
    <source>
        <dbReference type="EMBL" id="WOO77137.1"/>
    </source>
</evidence>
<evidence type="ECO:0000256" key="1">
    <source>
        <dbReference type="ARBA" id="ARBA00023242"/>
    </source>
</evidence>
<proteinExistence type="predicted"/>
<name>A0AAF0XZX8_9TREE</name>
<dbReference type="InterPro" id="IPR050987">
    <property type="entry name" value="AtrR-like"/>
</dbReference>
<dbReference type="PANTHER" id="PTHR46910:SF40">
    <property type="entry name" value="ZN(II)2CYS6 TRANSCRIPTION FACTOR (EUROFUNG)"/>
    <property type="match status" value="1"/>
</dbReference>
<feature type="domain" description="Xylanolytic transcriptional activator regulatory" evidence="2">
    <location>
        <begin position="166"/>
        <end position="240"/>
    </location>
</feature>
<organism evidence="3 4">
    <name type="scientific">Vanrija pseudolonga</name>
    <dbReference type="NCBI Taxonomy" id="143232"/>
    <lineage>
        <taxon>Eukaryota</taxon>
        <taxon>Fungi</taxon>
        <taxon>Dikarya</taxon>
        <taxon>Basidiomycota</taxon>
        <taxon>Agaricomycotina</taxon>
        <taxon>Tremellomycetes</taxon>
        <taxon>Trichosporonales</taxon>
        <taxon>Trichosporonaceae</taxon>
        <taxon>Vanrija</taxon>
    </lineage>
</organism>
<sequence>MRMRQSKTTTACDGSPAGAYPGAWLSNGVPAAAATGAVSPTRIDPFAPLPHALLTRLVQLYFEYKFWLAPYPHRPSFERDFARRREQQAGQDEWVALVYGMATNALMLPARLLPVSADEAKRLVMVSFEHMMGFLKREYDEYSVDRLYIIACAANVAQGNGHTALCRELIGSMIFLAVQRNLDRESTYAALPPLEREMSRRIWWLVYCADRAGATCEGARPVLNEETCAGVALPSTLDDEALELATAGLEVPLSADDKAEARSPSPLWGFFYSAAQWRVAGKIYSRRERDQAIPPEPGTILQRIVELDEIIEELDDLLVDVPAFLALKPDAAAVRTPDTPVATSKQGIVVQQSNIWVTQQAIRLVAVQYRRELVDLRWSAAPPPNAVVPRSDILAVHKLHENERAFLASRDLIVGTLLSVLQALPLELVAVNTCPAISMIRFVASTLLTDHGGDSLSLGHLQQYIDYLSRLESCVYRRI</sequence>
<dbReference type="GeneID" id="87803986"/>
<dbReference type="AlphaFoldDB" id="A0AAF0XZX8"/>
<dbReference type="Pfam" id="PF04082">
    <property type="entry name" value="Fungal_trans"/>
    <property type="match status" value="1"/>
</dbReference>
<dbReference type="GO" id="GO:0003677">
    <property type="term" value="F:DNA binding"/>
    <property type="evidence" value="ECO:0007669"/>
    <property type="project" value="InterPro"/>
</dbReference>
<accession>A0AAF0XZX8</accession>
<keyword evidence="4" id="KW-1185">Reference proteome</keyword>
<dbReference type="GO" id="GO:0006351">
    <property type="term" value="P:DNA-templated transcription"/>
    <property type="evidence" value="ECO:0007669"/>
    <property type="project" value="InterPro"/>
</dbReference>
<dbReference type="SMART" id="SM00906">
    <property type="entry name" value="Fungal_trans"/>
    <property type="match status" value="1"/>
</dbReference>